<evidence type="ECO:0000259" key="4">
    <source>
        <dbReference type="PROSITE" id="PS01124"/>
    </source>
</evidence>
<dbReference type="EMBL" id="PISP01000001">
    <property type="protein sequence ID" value="PKD44307.1"/>
    <property type="molecule type" value="Genomic_DNA"/>
</dbReference>
<dbReference type="GO" id="GO:0003700">
    <property type="term" value="F:DNA-binding transcription factor activity"/>
    <property type="evidence" value="ECO:0007669"/>
    <property type="project" value="InterPro"/>
</dbReference>
<feature type="domain" description="HTH araC/xylS-type" evidence="4">
    <location>
        <begin position="179"/>
        <end position="277"/>
    </location>
</feature>
<accession>A0A2N0VJD7</accession>
<dbReference type="InterPro" id="IPR009057">
    <property type="entry name" value="Homeodomain-like_sf"/>
</dbReference>
<dbReference type="OrthoDB" id="2666928at2"/>
<keyword evidence="6" id="KW-1185">Reference proteome</keyword>
<dbReference type="InterPro" id="IPR018060">
    <property type="entry name" value="HTH_AraC"/>
</dbReference>
<evidence type="ECO:0000256" key="3">
    <source>
        <dbReference type="ARBA" id="ARBA00023163"/>
    </source>
</evidence>
<evidence type="ECO:0000256" key="1">
    <source>
        <dbReference type="ARBA" id="ARBA00023015"/>
    </source>
</evidence>
<sequence length="280" mass="32693">MMEKTFRNREVEAEFNISKGVPRSHGKDGSFLMFIWNDSTRPVCFSVDDRSVELNSGQITCTTYLQKVNFGNSKDLDDLKFLRFNREFYCVHTNDSEVSCNGLLFFGSNFNPILNLNDEESHRLRTLFHVLAEEFDMKESSQEEMLRILLKRFIIRCTRLANKQLLKDGDNQTEIDLIRQYNVLVEEHFKSKKSVSEYADLLYKSTKTIANVFSKNSDMTPLEVIHKRVIMEAKRMLLYTDKTAKEIGYELGYNDPAQFSKLFKKQTGMTTTQFLKKNQS</sequence>
<protein>
    <submittedName>
        <fullName evidence="5">AraC family transcriptional regulator</fullName>
    </submittedName>
</protein>
<dbReference type="PANTHER" id="PTHR43280:SF32">
    <property type="entry name" value="TRANSCRIPTIONAL REGULATORY PROTEIN"/>
    <property type="match status" value="1"/>
</dbReference>
<dbReference type="PROSITE" id="PS01124">
    <property type="entry name" value="HTH_ARAC_FAMILY_2"/>
    <property type="match status" value="1"/>
</dbReference>
<dbReference type="SMART" id="SM00342">
    <property type="entry name" value="HTH_ARAC"/>
    <property type="match status" value="1"/>
</dbReference>
<dbReference type="SUPFAM" id="SSF46689">
    <property type="entry name" value="Homeodomain-like"/>
    <property type="match status" value="1"/>
</dbReference>
<evidence type="ECO:0000256" key="2">
    <source>
        <dbReference type="ARBA" id="ARBA00023125"/>
    </source>
</evidence>
<keyword evidence="1" id="KW-0805">Transcription regulation</keyword>
<dbReference type="Gene3D" id="1.10.10.60">
    <property type="entry name" value="Homeodomain-like"/>
    <property type="match status" value="1"/>
</dbReference>
<dbReference type="RefSeq" id="WP_101071598.1">
    <property type="nucleotide sequence ID" value="NZ_PISP01000001.1"/>
</dbReference>
<evidence type="ECO:0000313" key="5">
    <source>
        <dbReference type="EMBL" id="PKD44307.1"/>
    </source>
</evidence>
<dbReference type="GO" id="GO:0043565">
    <property type="term" value="F:sequence-specific DNA binding"/>
    <property type="evidence" value="ECO:0007669"/>
    <property type="project" value="InterPro"/>
</dbReference>
<dbReference type="Pfam" id="PF12833">
    <property type="entry name" value="HTH_18"/>
    <property type="match status" value="1"/>
</dbReference>
<dbReference type="Proteomes" id="UP000233398">
    <property type="component" value="Unassembled WGS sequence"/>
</dbReference>
<evidence type="ECO:0000313" key="6">
    <source>
        <dbReference type="Proteomes" id="UP000233398"/>
    </source>
</evidence>
<keyword evidence="3" id="KW-0804">Transcription</keyword>
<organism evidence="5 6">
    <name type="scientific">Rhodohalobacter barkolensis</name>
    <dbReference type="NCBI Taxonomy" id="2053187"/>
    <lineage>
        <taxon>Bacteria</taxon>
        <taxon>Pseudomonadati</taxon>
        <taxon>Balneolota</taxon>
        <taxon>Balneolia</taxon>
        <taxon>Balneolales</taxon>
        <taxon>Balneolaceae</taxon>
        <taxon>Rhodohalobacter</taxon>
    </lineage>
</organism>
<comment type="caution">
    <text evidence="5">The sequence shown here is derived from an EMBL/GenBank/DDBJ whole genome shotgun (WGS) entry which is preliminary data.</text>
</comment>
<keyword evidence="2" id="KW-0238">DNA-binding</keyword>
<dbReference type="AlphaFoldDB" id="A0A2N0VJD7"/>
<reference evidence="5 6" key="1">
    <citation type="submission" date="2017-11" db="EMBL/GenBank/DDBJ databases">
        <title>Rhodohalobacter 15182 sp. nov., isolated from a salt lake.</title>
        <authorList>
            <person name="Han S."/>
        </authorList>
    </citation>
    <scope>NUCLEOTIDE SEQUENCE [LARGE SCALE GENOMIC DNA]</scope>
    <source>
        <strain evidence="5 6">15182</strain>
    </source>
</reference>
<proteinExistence type="predicted"/>
<gene>
    <name evidence="5" type="ORF">CWD77_02235</name>
</gene>
<name>A0A2N0VJD7_9BACT</name>
<dbReference type="PANTHER" id="PTHR43280">
    <property type="entry name" value="ARAC-FAMILY TRANSCRIPTIONAL REGULATOR"/>
    <property type="match status" value="1"/>
</dbReference>